<sequence>MCHEVAVKRGRQGRDVVENVLGNWSAPKFRKIKNEGDFYLFRVSPALTPILGCPNSALRLLFPSFSTFPSQHYYIKGEGFFIRNILTSSSAAPQVTIRLHFQPTIKFNTLVEATILNPKSSLRLSSN</sequence>
<name>A0A8H2E658_ORBOL</name>
<organism evidence="1 2">
    <name type="scientific">Orbilia oligospora</name>
    <name type="common">Nematode-trapping fungus</name>
    <name type="synonym">Arthrobotrys oligospora</name>
    <dbReference type="NCBI Taxonomy" id="2813651"/>
    <lineage>
        <taxon>Eukaryota</taxon>
        <taxon>Fungi</taxon>
        <taxon>Dikarya</taxon>
        <taxon>Ascomycota</taxon>
        <taxon>Pezizomycotina</taxon>
        <taxon>Orbiliomycetes</taxon>
        <taxon>Orbiliales</taxon>
        <taxon>Orbiliaceae</taxon>
        <taxon>Orbilia</taxon>
    </lineage>
</organism>
<protein>
    <submittedName>
        <fullName evidence="1">Uncharacterized protein</fullName>
    </submittedName>
</protein>
<proteinExistence type="predicted"/>
<dbReference type="Proteomes" id="UP000297595">
    <property type="component" value="Unassembled WGS sequence"/>
</dbReference>
<reference evidence="1 2" key="1">
    <citation type="submission" date="2019-03" db="EMBL/GenBank/DDBJ databases">
        <title>Nematode-trapping fungi genome.</title>
        <authorList>
            <person name="Vidal-Diez De Ulzurrun G."/>
        </authorList>
    </citation>
    <scope>NUCLEOTIDE SEQUENCE [LARGE SCALE GENOMIC DNA]</scope>
    <source>
        <strain evidence="1 2">TWF154</strain>
    </source>
</reference>
<dbReference type="AlphaFoldDB" id="A0A8H2E658"/>
<dbReference type="EMBL" id="SOZJ01000003">
    <property type="protein sequence ID" value="TGJ70119.1"/>
    <property type="molecule type" value="Genomic_DNA"/>
</dbReference>
<gene>
    <name evidence="1" type="ORF">EYR41_006104</name>
</gene>
<comment type="caution">
    <text evidence="1">The sequence shown here is derived from an EMBL/GenBank/DDBJ whole genome shotgun (WGS) entry which is preliminary data.</text>
</comment>
<evidence type="ECO:0000313" key="2">
    <source>
        <dbReference type="Proteomes" id="UP000297595"/>
    </source>
</evidence>
<evidence type="ECO:0000313" key="1">
    <source>
        <dbReference type="EMBL" id="TGJ70119.1"/>
    </source>
</evidence>
<accession>A0A8H2E658</accession>